<keyword evidence="5 6" id="KW-0472">Membrane</keyword>
<comment type="subcellular location">
    <subcellularLocation>
        <location evidence="1">Cell membrane</location>
        <topology evidence="1">Multi-pass membrane protein</topology>
    </subcellularLocation>
</comment>
<dbReference type="EMBL" id="AYYR01000067">
    <property type="protein sequence ID" value="KRM74880.1"/>
    <property type="molecule type" value="Genomic_DNA"/>
</dbReference>
<evidence type="ECO:0000313" key="9">
    <source>
        <dbReference type="Proteomes" id="UP000051845"/>
    </source>
</evidence>
<gene>
    <name evidence="8" type="ORF">FC82_GL002824</name>
</gene>
<feature type="transmembrane region" description="Helical" evidence="6">
    <location>
        <begin position="105"/>
        <end position="132"/>
    </location>
</feature>
<dbReference type="GO" id="GO:0022857">
    <property type="term" value="F:transmembrane transporter activity"/>
    <property type="evidence" value="ECO:0007669"/>
    <property type="project" value="InterPro"/>
</dbReference>
<dbReference type="SUPFAM" id="SSF103473">
    <property type="entry name" value="MFS general substrate transporter"/>
    <property type="match status" value="1"/>
</dbReference>
<comment type="caution">
    <text evidence="8">The sequence shown here is derived from an EMBL/GenBank/DDBJ whole genome shotgun (WGS) entry which is preliminary data.</text>
</comment>
<dbReference type="InterPro" id="IPR020846">
    <property type="entry name" value="MFS_dom"/>
</dbReference>
<feature type="transmembrane region" description="Helical" evidence="6">
    <location>
        <begin position="164"/>
        <end position="185"/>
    </location>
</feature>
<evidence type="ECO:0000256" key="4">
    <source>
        <dbReference type="ARBA" id="ARBA00022989"/>
    </source>
</evidence>
<feature type="transmembrane region" description="Helical" evidence="6">
    <location>
        <begin position="74"/>
        <end position="93"/>
    </location>
</feature>
<dbReference type="Gene3D" id="1.20.1250.20">
    <property type="entry name" value="MFS general substrate transporter like domains"/>
    <property type="match status" value="1"/>
</dbReference>
<dbReference type="GO" id="GO:0005886">
    <property type="term" value="C:plasma membrane"/>
    <property type="evidence" value="ECO:0007669"/>
    <property type="project" value="UniProtKB-SubCell"/>
</dbReference>
<dbReference type="Proteomes" id="UP000051845">
    <property type="component" value="Unassembled WGS sequence"/>
</dbReference>
<organism evidence="8 9">
    <name type="scientific">Secundilactobacillus collinoides DSM 20515 = JCM 1123</name>
    <dbReference type="NCBI Taxonomy" id="1423733"/>
    <lineage>
        <taxon>Bacteria</taxon>
        <taxon>Bacillati</taxon>
        <taxon>Bacillota</taxon>
        <taxon>Bacilli</taxon>
        <taxon>Lactobacillales</taxon>
        <taxon>Lactobacillaceae</taxon>
        <taxon>Secundilactobacillus</taxon>
    </lineage>
</organism>
<protein>
    <submittedName>
        <fullName evidence="8">Major facilitator superfamily protein</fullName>
    </submittedName>
</protein>
<keyword evidence="3 6" id="KW-0812">Transmembrane</keyword>
<accession>A0A0R2B700</accession>
<evidence type="ECO:0000256" key="3">
    <source>
        <dbReference type="ARBA" id="ARBA00022692"/>
    </source>
</evidence>
<feature type="transmembrane region" description="Helical" evidence="6">
    <location>
        <begin position="387"/>
        <end position="405"/>
    </location>
</feature>
<dbReference type="InterPro" id="IPR011701">
    <property type="entry name" value="MFS"/>
</dbReference>
<feature type="transmembrane region" description="Helical" evidence="6">
    <location>
        <begin position="355"/>
        <end position="375"/>
    </location>
</feature>
<dbReference type="PROSITE" id="PS50850">
    <property type="entry name" value="MFS"/>
    <property type="match status" value="1"/>
</dbReference>
<keyword evidence="2" id="KW-0813">Transport</keyword>
<reference evidence="8 9" key="1">
    <citation type="journal article" date="2015" name="Genome Announc.">
        <title>Expanding the biotechnology potential of lactobacilli through comparative genomics of 213 strains and associated genera.</title>
        <authorList>
            <person name="Sun Z."/>
            <person name="Harris H.M."/>
            <person name="McCann A."/>
            <person name="Guo C."/>
            <person name="Argimon S."/>
            <person name="Zhang W."/>
            <person name="Yang X."/>
            <person name="Jeffery I.B."/>
            <person name="Cooney J.C."/>
            <person name="Kagawa T.F."/>
            <person name="Liu W."/>
            <person name="Song Y."/>
            <person name="Salvetti E."/>
            <person name="Wrobel A."/>
            <person name="Rasinkangas P."/>
            <person name="Parkhill J."/>
            <person name="Rea M.C."/>
            <person name="O'Sullivan O."/>
            <person name="Ritari J."/>
            <person name="Douillard F.P."/>
            <person name="Paul Ross R."/>
            <person name="Yang R."/>
            <person name="Briner A.E."/>
            <person name="Felis G.E."/>
            <person name="de Vos W.M."/>
            <person name="Barrangou R."/>
            <person name="Klaenhammer T.R."/>
            <person name="Caufield P.W."/>
            <person name="Cui Y."/>
            <person name="Zhang H."/>
            <person name="O'Toole P.W."/>
        </authorList>
    </citation>
    <scope>NUCLEOTIDE SEQUENCE [LARGE SCALE GENOMIC DNA]</scope>
    <source>
        <strain evidence="8 9">DSM 20515</strain>
    </source>
</reference>
<evidence type="ECO:0000256" key="2">
    <source>
        <dbReference type="ARBA" id="ARBA00022448"/>
    </source>
</evidence>
<feature type="transmembrane region" description="Helical" evidence="6">
    <location>
        <begin position="262"/>
        <end position="282"/>
    </location>
</feature>
<feature type="transmembrane region" description="Helical" evidence="6">
    <location>
        <begin position="294"/>
        <end position="314"/>
    </location>
</feature>
<dbReference type="PATRIC" id="fig|1423733.4.peg.2949"/>
<evidence type="ECO:0000259" key="7">
    <source>
        <dbReference type="PROSITE" id="PS50850"/>
    </source>
</evidence>
<dbReference type="InterPro" id="IPR052714">
    <property type="entry name" value="MFS_Exporter"/>
</dbReference>
<dbReference type="CDD" id="cd17489">
    <property type="entry name" value="MFS_YfcJ_like"/>
    <property type="match status" value="1"/>
</dbReference>
<dbReference type="PANTHER" id="PTHR23531:SF1">
    <property type="entry name" value="QUINOLENE RESISTANCE PROTEIN NORA"/>
    <property type="match status" value="1"/>
</dbReference>
<dbReference type="InterPro" id="IPR036259">
    <property type="entry name" value="MFS_trans_sf"/>
</dbReference>
<dbReference type="Pfam" id="PF07690">
    <property type="entry name" value="MFS_1"/>
    <property type="match status" value="1"/>
</dbReference>
<name>A0A0R2B700_SECCO</name>
<feature type="domain" description="Major facilitator superfamily (MFS) profile" evidence="7">
    <location>
        <begin position="39"/>
        <end position="410"/>
    </location>
</feature>
<dbReference type="PANTHER" id="PTHR23531">
    <property type="entry name" value="QUINOLENE RESISTANCE PROTEIN NORA"/>
    <property type="match status" value="1"/>
</dbReference>
<evidence type="ECO:0000256" key="6">
    <source>
        <dbReference type="SAM" id="Phobius"/>
    </source>
</evidence>
<feature type="transmembrane region" description="Helical" evidence="6">
    <location>
        <begin position="191"/>
        <end position="213"/>
    </location>
</feature>
<keyword evidence="4 6" id="KW-1133">Transmembrane helix</keyword>
<feature type="transmembrane region" description="Helical" evidence="6">
    <location>
        <begin position="6"/>
        <end position="23"/>
    </location>
</feature>
<feature type="transmembrane region" description="Helical" evidence="6">
    <location>
        <begin position="35"/>
        <end position="54"/>
    </location>
</feature>
<feature type="transmembrane region" description="Helical" evidence="6">
    <location>
        <begin position="234"/>
        <end position="256"/>
    </location>
</feature>
<dbReference type="STRING" id="33960.TY91_10245"/>
<proteinExistence type="predicted"/>
<evidence type="ECO:0000256" key="1">
    <source>
        <dbReference type="ARBA" id="ARBA00004651"/>
    </source>
</evidence>
<evidence type="ECO:0000256" key="5">
    <source>
        <dbReference type="ARBA" id="ARBA00023136"/>
    </source>
</evidence>
<dbReference type="AlphaFoldDB" id="A0A0R2B700"/>
<sequence length="411" mass="45097">MISSGVLLSCHLVLLALFGPYFERNDIILESKHTFLTKNFILLFIGNAMVFMAYNMQVPVLPLYGQKIGLDAGQIGLFVGVLMFAGLLVRFFTGQLLAYFSKKTLLLVGAGLYLLTAIAYPFFTIFGILILLRVVNGLGHGLATTYFATAAADELPLNRMGEGMGYFGVSSMLTASLAPLIAIPLAEYLSFNAFFLACVIVLSIAMVSLLFLTPHQQTHPVRKSQPLFAGFDRTFVPQFTMIFFLGLVMGGVSAYTTLFAKVLHVSGVAWFFFAAAIVGVLMRPMIGNLFDQRGAFFVVIPSIVALIISLWLLVTMHSTWQLVLAGVFYGAGDGTIFPTLQAWTLKDAGNEKRESITGVLLNCYDLGMGLGAYLLGLIVDASSYRTMFVSLLWCTVLYLGFSVLFKKRRRL</sequence>
<evidence type="ECO:0000313" key="8">
    <source>
        <dbReference type="EMBL" id="KRM74880.1"/>
    </source>
</evidence>